<dbReference type="InterPro" id="IPR050373">
    <property type="entry name" value="Fibrinogen_C-term_domain"/>
</dbReference>
<dbReference type="Gene3D" id="3.90.215.10">
    <property type="entry name" value="Gamma Fibrinogen, chain A, domain 1"/>
    <property type="match status" value="1"/>
</dbReference>
<evidence type="ECO:0000313" key="3">
    <source>
        <dbReference type="Proteomes" id="UP000507470"/>
    </source>
</evidence>
<dbReference type="GO" id="GO:0005615">
    <property type="term" value="C:extracellular space"/>
    <property type="evidence" value="ECO:0007669"/>
    <property type="project" value="TreeGrafter"/>
</dbReference>
<dbReference type="PROSITE" id="PS51406">
    <property type="entry name" value="FIBRINOGEN_C_2"/>
    <property type="match status" value="1"/>
</dbReference>
<dbReference type="SUPFAM" id="SSF56496">
    <property type="entry name" value="Fibrinogen C-terminal domain-like"/>
    <property type="match status" value="1"/>
</dbReference>
<accession>A0A6J8ESX0</accession>
<dbReference type="OrthoDB" id="6081480at2759"/>
<gene>
    <name evidence="2" type="ORF">MCOR_55654</name>
</gene>
<organism evidence="2 3">
    <name type="scientific">Mytilus coruscus</name>
    <name type="common">Sea mussel</name>
    <dbReference type="NCBI Taxonomy" id="42192"/>
    <lineage>
        <taxon>Eukaryota</taxon>
        <taxon>Metazoa</taxon>
        <taxon>Spiralia</taxon>
        <taxon>Lophotrochozoa</taxon>
        <taxon>Mollusca</taxon>
        <taxon>Bivalvia</taxon>
        <taxon>Autobranchia</taxon>
        <taxon>Pteriomorphia</taxon>
        <taxon>Mytilida</taxon>
        <taxon>Mytiloidea</taxon>
        <taxon>Mytilidae</taxon>
        <taxon>Mytilinae</taxon>
        <taxon>Mytilus</taxon>
    </lineage>
</organism>
<dbReference type="AlphaFoldDB" id="A0A6J8ESX0"/>
<reference evidence="2 3" key="1">
    <citation type="submission" date="2020-06" db="EMBL/GenBank/DDBJ databases">
        <authorList>
            <person name="Li R."/>
            <person name="Bekaert M."/>
        </authorList>
    </citation>
    <scope>NUCLEOTIDE SEQUENCE [LARGE SCALE GENOMIC DNA]</scope>
    <source>
        <strain evidence="3">wild</strain>
    </source>
</reference>
<dbReference type="Pfam" id="PF00147">
    <property type="entry name" value="Fibrinogen_C"/>
    <property type="match status" value="1"/>
</dbReference>
<dbReference type="PANTHER" id="PTHR19143">
    <property type="entry name" value="FIBRINOGEN/TENASCIN/ANGIOPOEITIN"/>
    <property type="match status" value="1"/>
</dbReference>
<dbReference type="Proteomes" id="UP000507470">
    <property type="component" value="Unassembled WGS sequence"/>
</dbReference>
<sequence length="168" mass="19267">MQNKVIQTRVNGSVDFYRTWKEYKVGFGSPFGEYWLGNDNINFISTNGQHELSIYTEKPDGTHRWGNYSVFRVANEMSNYRLTVTGYTGDASVDALDKANDQAFTTKDRDNDAQPNGNCAIDYTSAWWYAHCFDVELNIPFSGRSGQMLWRAFGQDISKSIIIMIRRT</sequence>
<dbReference type="InterPro" id="IPR014716">
    <property type="entry name" value="Fibrinogen_a/b/g_C_1"/>
</dbReference>
<evidence type="ECO:0000313" key="2">
    <source>
        <dbReference type="EMBL" id="CAC5423684.1"/>
    </source>
</evidence>
<feature type="domain" description="Fibrinogen C-terminal" evidence="1">
    <location>
        <begin position="1"/>
        <end position="168"/>
    </location>
</feature>
<proteinExistence type="predicted"/>
<keyword evidence="3" id="KW-1185">Reference proteome</keyword>
<name>A0A6J8ESX0_MYTCO</name>
<dbReference type="SMART" id="SM00186">
    <property type="entry name" value="FBG"/>
    <property type="match status" value="1"/>
</dbReference>
<dbReference type="InterPro" id="IPR002181">
    <property type="entry name" value="Fibrinogen_a/b/g_C_dom"/>
</dbReference>
<protein>
    <submittedName>
        <fullName evidence="2">FCN</fullName>
    </submittedName>
</protein>
<dbReference type="EMBL" id="CACVKT020009845">
    <property type="protein sequence ID" value="CAC5423684.1"/>
    <property type="molecule type" value="Genomic_DNA"/>
</dbReference>
<evidence type="ECO:0000259" key="1">
    <source>
        <dbReference type="PROSITE" id="PS51406"/>
    </source>
</evidence>
<dbReference type="InterPro" id="IPR036056">
    <property type="entry name" value="Fibrinogen-like_C"/>
</dbReference>